<dbReference type="GO" id="GO:0000160">
    <property type="term" value="P:phosphorelay signal transduction system"/>
    <property type="evidence" value="ECO:0007669"/>
    <property type="project" value="InterPro"/>
</dbReference>
<dbReference type="InterPro" id="IPR058245">
    <property type="entry name" value="NreC/VraR/RcsB-like_REC"/>
</dbReference>
<dbReference type="InterPro" id="IPR001789">
    <property type="entry name" value="Sig_transdc_resp-reg_receiver"/>
</dbReference>
<dbReference type="EMBL" id="MAUJ01000003">
    <property type="protein sequence ID" value="OCQ21393.1"/>
    <property type="molecule type" value="Genomic_DNA"/>
</dbReference>
<dbReference type="CDD" id="cd17535">
    <property type="entry name" value="REC_NarL-like"/>
    <property type="match status" value="1"/>
</dbReference>
<protein>
    <recommendedName>
        <fullName evidence="10">Response regulator transcription factor</fullName>
    </recommendedName>
</protein>
<dbReference type="SUPFAM" id="SSF46894">
    <property type="entry name" value="C-terminal effector domain of the bipartite response regulators"/>
    <property type="match status" value="1"/>
</dbReference>
<evidence type="ECO:0000256" key="3">
    <source>
        <dbReference type="ARBA" id="ARBA00023125"/>
    </source>
</evidence>
<evidence type="ECO:0000259" key="6">
    <source>
        <dbReference type="PROSITE" id="PS50043"/>
    </source>
</evidence>
<dbReference type="SUPFAM" id="SSF52172">
    <property type="entry name" value="CheY-like"/>
    <property type="match status" value="1"/>
</dbReference>
<organism evidence="8 9">
    <name type="scientific">Pseudoalteromonas luteoviolacea</name>
    <dbReference type="NCBI Taxonomy" id="43657"/>
    <lineage>
        <taxon>Bacteria</taxon>
        <taxon>Pseudomonadati</taxon>
        <taxon>Pseudomonadota</taxon>
        <taxon>Gammaproteobacteria</taxon>
        <taxon>Alteromonadales</taxon>
        <taxon>Pseudoalteromonadaceae</taxon>
        <taxon>Pseudoalteromonas</taxon>
    </lineage>
</organism>
<dbReference type="InterPro" id="IPR016032">
    <property type="entry name" value="Sig_transdc_resp-reg_C-effctor"/>
</dbReference>
<dbReference type="AlphaFoldDB" id="A0A1C0TRH5"/>
<dbReference type="InterPro" id="IPR011006">
    <property type="entry name" value="CheY-like_superfamily"/>
</dbReference>
<evidence type="ECO:0000256" key="1">
    <source>
        <dbReference type="ARBA" id="ARBA00022553"/>
    </source>
</evidence>
<keyword evidence="1 5" id="KW-0597">Phosphoprotein</keyword>
<evidence type="ECO:0000259" key="7">
    <source>
        <dbReference type="PROSITE" id="PS50110"/>
    </source>
</evidence>
<comment type="caution">
    <text evidence="8">The sequence shown here is derived from an EMBL/GenBank/DDBJ whole genome shotgun (WGS) entry which is preliminary data.</text>
</comment>
<proteinExistence type="predicted"/>
<dbReference type="InterPro" id="IPR000792">
    <property type="entry name" value="Tscrpt_reg_LuxR_C"/>
</dbReference>
<name>A0A1C0TRH5_9GAMM</name>
<reference evidence="9" key="1">
    <citation type="submission" date="2016-07" db="EMBL/GenBank/DDBJ databases">
        <authorList>
            <person name="Florea S."/>
            <person name="Webb J.S."/>
            <person name="Jaromczyk J."/>
            <person name="Schardl C.L."/>
        </authorList>
    </citation>
    <scope>NUCLEOTIDE SEQUENCE [LARGE SCALE GENOMIC DNA]</scope>
    <source>
        <strain evidence="9">IPB1</strain>
    </source>
</reference>
<dbReference type="CDD" id="cd06170">
    <property type="entry name" value="LuxR_C_like"/>
    <property type="match status" value="1"/>
</dbReference>
<dbReference type="PANTHER" id="PTHR43214:SF41">
    <property type="entry name" value="NITRATE_NITRITE RESPONSE REGULATOR PROTEIN NARP"/>
    <property type="match status" value="1"/>
</dbReference>
<dbReference type="RefSeq" id="WP_065790759.1">
    <property type="nucleotide sequence ID" value="NZ_MAUJ01000003.1"/>
</dbReference>
<dbReference type="PROSITE" id="PS50043">
    <property type="entry name" value="HTH_LUXR_2"/>
    <property type="match status" value="1"/>
</dbReference>
<dbReference type="PRINTS" id="PR00038">
    <property type="entry name" value="HTHLUXR"/>
</dbReference>
<gene>
    <name evidence="8" type="ORF">A7985_12310</name>
</gene>
<dbReference type="Gene3D" id="3.40.50.2300">
    <property type="match status" value="1"/>
</dbReference>
<dbReference type="InterPro" id="IPR039420">
    <property type="entry name" value="WalR-like"/>
</dbReference>
<keyword evidence="3" id="KW-0238">DNA-binding</keyword>
<dbReference type="Pfam" id="PF00196">
    <property type="entry name" value="GerE"/>
    <property type="match status" value="1"/>
</dbReference>
<evidence type="ECO:0008006" key="10">
    <source>
        <dbReference type="Google" id="ProtNLM"/>
    </source>
</evidence>
<dbReference type="PROSITE" id="PS50110">
    <property type="entry name" value="RESPONSE_REGULATORY"/>
    <property type="match status" value="1"/>
</dbReference>
<feature type="modified residue" description="4-aspartylphosphate" evidence="5">
    <location>
        <position position="61"/>
    </location>
</feature>
<accession>A0A1C0TRH5</accession>
<evidence type="ECO:0000313" key="8">
    <source>
        <dbReference type="EMBL" id="OCQ21393.1"/>
    </source>
</evidence>
<sequence>MDHKQNNGLHLLIADDHQLVRQGLCALIVQASLGYTITDVANGEQAFHIIKSRTPDIAILDITMGKLSGLEVCELVKQHQLKTRIIFLSMHDNIKIVDRALNLGAYGYIPKSEAFGTLIKAIQNVSTGEYFISPSLQQQLHDFRKSKRDFMLTTREQEIVTYISTGHTNREIADALCISIKTVDNHRTKAMKKLGLNKAAELVKFAFNEGLVV</sequence>
<dbReference type="Proteomes" id="UP000093366">
    <property type="component" value="Unassembled WGS sequence"/>
</dbReference>
<dbReference type="GO" id="GO:0003677">
    <property type="term" value="F:DNA binding"/>
    <property type="evidence" value="ECO:0007669"/>
    <property type="project" value="UniProtKB-KW"/>
</dbReference>
<feature type="domain" description="Response regulatory" evidence="7">
    <location>
        <begin position="10"/>
        <end position="126"/>
    </location>
</feature>
<keyword evidence="4" id="KW-0804">Transcription</keyword>
<dbReference type="SMART" id="SM00421">
    <property type="entry name" value="HTH_LUXR"/>
    <property type="match status" value="1"/>
</dbReference>
<feature type="domain" description="HTH luxR-type" evidence="6">
    <location>
        <begin position="145"/>
        <end position="210"/>
    </location>
</feature>
<dbReference type="SMART" id="SM00448">
    <property type="entry name" value="REC"/>
    <property type="match status" value="1"/>
</dbReference>
<evidence type="ECO:0000256" key="5">
    <source>
        <dbReference type="PROSITE-ProRule" id="PRU00169"/>
    </source>
</evidence>
<evidence type="ECO:0000256" key="2">
    <source>
        <dbReference type="ARBA" id="ARBA00023015"/>
    </source>
</evidence>
<keyword evidence="2" id="KW-0805">Transcription regulation</keyword>
<evidence type="ECO:0000313" key="9">
    <source>
        <dbReference type="Proteomes" id="UP000093366"/>
    </source>
</evidence>
<dbReference type="PANTHER" id="PTHR43214">
    <property type="entry name" value="TWO-COMPONENT RESPONSE REGULATOR"/>
    <property type="match status" value="1"/>
</dbReference>
<dbReference type="Pfam" id="PF00072">
    <property type="entry name" value="Response_reg"/>
    <property type="match status" value="1"/>
</dbReference>
<evidence type="ECO:0000256" key="4">
    <source>
        <dbReference type="ARBA" id="ARBA00023163"/>
    </source>
</evidence>
<dbReference type="GO" id="GO:0006355">
    <property type="term" value="P:regulation of DNA-templated transcription"/>
    <property type="evidence" value="ECO:0007669"/>
    <property type="project" value="InterPro"/>
</dbReference>